<comment type="similarity">
    <text evidence="1">Belongs to the CoA-transferase III family.</text>
</comment>
<dbReference type="SUPFAM" id="SSF89796">
    <property type="entry name" value="CoA-transferase family III (CaiB/BaiF)"/>
    <property type="match status" value="1"/>
</dbReference>
<dbReference type="InterPro" id="IPR050509">
    <property type="entry name" value="CoA-transferase_III"/>
</dbReference>
<dbReference type="Proteomes" id="UP001194468">
    <property type="component" value="Unassembled WGS sequence"/>
</dbReference>
<dbReference type="Gene3D" id="3.40.50.10540">
    <property type="entry name" value="Crotonobetainyl-coa:carnitine coa-transferase, domain 1"/>
    <property type="match status" value="1"/>
</dbReference>
<reference evidence="3" key="1">
    <citation type="submission" date="2019-10" db="EMBL/GenBank/DDBJ databases">
        <authorList>
            <consortium name="DOE Joint Genome Institute"/>
            <person name="Kuo A."/>
            <person name="Miyauchi S."/>
            <person name="Kiss E."/>
            <person name="Drula E."/>
            <person name="Kohler A."/>
            <person name="Sanchez-Garcia M."/>
            <person name="Andreopoulos B."/>
            <person name="Barry K.W."/>
            <person name="Bonito G."/>
            <person name="Buee M."/>
            <person name="Carver A."/>
            <person name="Chen C."/>
            <person name="Cichocki N."/>
            <person name="Clum A."/>
            <person name="Culley D."/>
            <person name="Crous P.W."/>
            <person name="Fauchery L."/>
            <person name="Girlanda M."/>
            <person name="Hayes R."/>
            <person name="Keri Z."/>
            <person name="LaButti K."/>
            <person name="Lipzen A."/>
            <person name="Lombard V."/>
            <person name="Magnuson J."/>
            <person name="Maillard F."/>
            <person name="Morin E."/>
            <person name="Murat C."/>
            <person name="Nolan M."/>
            <person name="Ohm R."/>
            <person name="Pangilinan J."/>
            <person name="Pereira M."/>
            <person name="Perotto S."/>
            <person name="Peter M."/>
            <person name="Riley R."/>
            <person name="Sitrit Y."/>
            <person name="Stielow B."/>
            <person name="Szollosi G."/>
            <person name="Zifcakova L."/>
            <person name="Stursova M."/>
            <person name="Spatafora J.W."/>
            <person name="Tedersoo L."/>
            <person name="Vaario L.-M."/>
            <person name="Yamada A."/>
            <person name="Yan M."/>
            <person name="Wang P."/>
            <person name="Xu J."/>
            <person name="Bruns T."/>
            <person name="Baldrian P."/>
            <person name="Vilgalys R."/>
            <person name="Henrissat B."/>
            <person name="Grigoriev I.V."/>
            <person name="Hibbett D."/>
            <person name="Nagy L.G."/>
            <person name="Martin F.M."/>
        </authorList>
    </citation>
    <scope>NUCLEOTIDE SEQUENCE</scope>
    <source>
        <strain evidence="3">BED1</strain>
    </source>
</reference>
<name>A0AAD4BUX9_BOLED</name>
<feature type="region of interest" description="Disordered" evidence="2">
    <location>
        <begin position="321"/>
        <end position="357"/>
    </location>
</feature>
<accession>A0AAD4BUX9</accession>
<dbReference type="PANTHER" id="PTHR48228">
    <property type="entry name" value="SUCCINYL-COA--D-CITRAMALATE COA-TRANSFERASE"/>
    <property type="match status" value="1"/>
</dbReference>
<dbReference type="GO" id="GO:0003824">
    <property type="term" value="F:catalytic activity"/>
    <property type="evidence" value="ECO:0007669"/>
    <property type="project" value="InterPro"/>
</dbReference>
<evidence type="ECO:0000313" key="3">
    <source>
        <dbReference type="EMBL" id="KAF8440506.1"/>
    </source>
</evidence>
<dbReference type="Gene3D" id="3.30.1540.10">
    <property type="entry name" value="formyl-coa transferase, domain 3"/>
    <property type="match status" value="1"/>
</dbReference>
<comment type="caution">
    <text evidence="3">The sequence shown here is derived from an EMBL/GenBank/DDBJ whole genome shotgun (WGS) entry which is preliminary data.</text>
</comment>
<dbReference type="EMBL" id="WHUW01000012">
    <property type="protein sequence ID" value="KAF8440506.1"/>
    <property type="molecule type" value="Genomic_DNA"/>
</dbReference>
<evidence type="ECO:0000313" key="4">
    <source>
        <dbReference type="Proteomes" id="UP001194468"/>
    </source>
</evidence>
<sequence length="402" mass="43169">MALNGLKVVEFAGLAPAPFAGLILAHHGASVIRIDRPSAPSTNDTLCEGKRSIVLDTKNPAGLAIAKRLIAQADVLIDSFRPGVLERLALGPDVFLDGEGKKGLNDRLIYARIAGFPRKGSYASMAGHDINYIALSGVLSMLPGTSEKPSFPLNLLGDFAGGGLLCATGILLALIERGKSGRGQVVNADMVSGTRYVSSFPLLNTHDGAYFSAPRGHNGLDGGAPFYDVYTCADGKWMSLGCLEPQFFATFIDRFNAALRINGMKTEWTPTRAKQFTKDDWPKLRRYIEQGFKKLPRDYWAEVFHDSDACAVPVLTPAEAASIDPTGSPRPAPHPQLSRTPAPALASASSVHARPTILEPGTHNEAILVELGLSAEERDALVQADALGEETRDKWIKTRAKL</sequence>
<protein>
    <submittedName>
        <fullName evidence="3">CoA-transferase family III</fullName>
    </submittedName>
</protein>
<proteinExistence type="inferred from homology"/>
<dbReference type="InterPro" id="IPR044855">
    <property type="entry name" value="CoA-Trfase_III_dom3_sf"/>
</dbReference>
<keyword evidence="4" id="KW-1185">Reference proteome</keyword>
<dbReference type="PANTHER" id="PTHR48228:SF5">
    <property type="entry name" value="ALPHA-METHYLACYL-COA RACEMASE"/>
    <property type="match status" value="1"/>
</dbReference>
<evidence type="ECO:0000256" key="1">
    <source>
        <dbReference type="ARBA" id="ARBA00008383"/>
    </source>
</evidence>
<evidence type="ECO:0000256" key="2">
    <source>
        <dbReference type="SAM" id="MobiDB-lite"/>
    </source>
</evidence>
<dbReference type="AlphaFoldDB" id="A0AAD4BUX9"/>
<dbReference type="InterPro" id="IPR023606">
    <property type="entry name" value="CoA-Trfase_III_dom_1_sf"/>
</dbReference>
<reference evidence="3" key="2">
    <citation type="journal article" date="2020" name="Nat. Commun.">
        <title>Large-scale genome sequencing of mycorrhizal fungi provides insights into the early evolution of symbiotic traits.</title>
        <authorList>
            <person name="Miyauchi S."/>
            <person name="Kiss E."/>
            <person name="Kuo A."/>
            <person name="Drula E."/>
            <person name="Kohler A."/>
            <person name="Sanchez-Garcia M."/>
            <person name="Morin E."/>
            <person name="Andreopoulos B."/>
            <person name="Barry K.W."/>
            <person name="Bonito G."/>
            <person name="Buee M."/>
            <person name="Carver A."/>
            <person name="Chen C."/>
            <person name="Cichocki N."/>
            <person name="Clum A."/>
            <person name="Culley D."/>
            <person name="Crous P.W."/>
            <person name="Fauchery L."/>
            <person name="Girlanda M."/>
            <person name="Hayes R.D."/>
            <person name="Keri Z."/>
            <person name="LaButti K."/>
            <person name="Lipzen A."/>
            <person name="Lombard V."/>
            <person name="Magnuson J."/>
            <person name="Maillard F."/>
            <person name="Murat C."/>
            <person name="Nolan M."/>
            <person name="Ohm R.A."/>
            <person name="Pangilinan J."/>
            <person name="Pereira M.F."/>
            <person name="Perotto S."/>
            <person name="Peter M."/>
            <person name="Pfister S."/>
            <person name="Riley R."/>
            <person name="Sitrit Y."/>
            <person name="Stielow J.B."/>
            <person name="Szollosi G."/>
            <person name="Zifcakova L."/>
            <person name="Stursova M."/>
            <person name="Spatafora J.W."/>
            <person name="Tedersoo L."/>
            <person name="Vaario L.M."/>
            <person name="Yamada A."/>
            <person name="Yan M."/>
            <person name="Wang P."/>
            <person name="Xu J."/>
            <person name="Bruns T."/>
            <person name="Baldrian P."/>
            <person name="Vilgalys R."/>
            <person name="Dunand C."/>
            <person name="Henrissat B."/>
            <person name="Grigoriev I.V."/>
            <person name="Hibbett D."/>
            <person name="Nagy L.G."/>
            <person name="Martin F.M."/>
        </authorList>
    </citation>
    <scope>NUCLEOTIDE SEQUENCE</scope>
    <source>
        <strain evidence="3">BED1</strain>
    </source>
</reference>
<gene>
    <name evidence="3" type="ORF">L210DRAFT_932794</name>
</gene>
<dbReference type="Pfam" id="PF02515">
    <property type="entry name" value="CoA_transf_3"/>
    <property type="match status" value="1"/>
</dbReference>
<organism evidence="3 4">
    <name type="scientific">Boletus edulis BED1</name>
    <dbReference type="NCBI Taxonomy" id="1328754"/>
    <lineage>
        <taxon>Eukaryota</taxon>
        <taxon>Fungi</taxon>
        <taxon>Dikarya</taxon>
        <taxon>Basidiomycota</taxon>
        <taxon>Agaricomycotina</taxon>
        <taxon>Agaricomycetes</taxon>
        <taxon>Agaricomycetidae</taxon>
        <taxon>Boletales</taxon>
        <taxon>Boletineae</taxon>
        <taxon>Boletaceae</taxon>
        <taxon>Boletoideae</taxon>
        <taxon>Boletus</taxon>
    </lineage>
</organism>
<dbReference type="InterPro" id="IPR003673">
    <property type="entry name" value="CoA-Trfase_fam_III"/>
</dbReference>